<accession>A0ABV1K787</accession>
<dbReference type="Proteomes" id="UP001494902">
    <property type="component" value="Unassembled WGS sequence"/>
</dbReference>
<protein>
    <submittedName>
        <fullName evidence="2">Uncharacterized protein</fullName>
    </submittedName>
</protein>
<gene>
    <name evidence="2" type="ORF">WIS52_07670</name>
</gene>
<feature type="region of interest" description="Disordered" evidence="1">
    <location>
        <begin position="1"/>
        <end position="22"/>
    </location>
</feature>
<evidence type="ECO:0000313" key="2">
    <source>
        <dbReference type="EMBL" id="MEQ3550345.1"/>
    </source>
</evidence>
<comment type="caution">
    <text evidence="2">The sequence shown here is derived from an EMBL/GenBank/DDBJ whole genome shotgun (WGS) entry which is preliminary data.</text>
</comment>
<name>A0ABV1K787_9PSEU</name>
<reference evidence="2 3" key="1">
    <citation type="submission" date="2024-03" db="EMBL/GenBank/DDBJ databases">
        <title>Draft genome sequence of Pseudonocardia nematodicida JCM 31783.</title>
        <authorList>
            <person name="Butdee W."/>
            <person name="Duangmal K."/>
        </authorList>
    </citation>
    <scope>NUCLEOTIDE SEQUENCE [LARGE SCALE GENOMIC DNA]</scope>
    <source>
        <strain evidence="2 3">JCM 31783</strain>
    </source>
</reference>
<evidence type="ECO:0000313" key="3">
    <source>
        <dbReference type="Proteomes" id="UP001494902"/>
    </source>
</evidence>
<organism evidence="2 3">
    <name type="scientific">Pseudonocardia nematodicida</name>
    <dbReference type="NCBI Taxonomy" id="1206997"/>
    <lineage>
        <taxon>Bacteria</taxon>
        <taxon>Bacillati</taxon>
        <taxon>Actinomycetota</taxon>
        <taxon>Actinomycetes</taxon>
        <taxon>Pseudonocardiales</taxon>
        <taxon>Pseudonocardiaceae</taxon>
        <taxon>Pseudonocardia</taxon>
    </lineage>
</organism>
<dbReference type="EMBL" id="JBEDNQ010000003">
    <property type="protein sequence ID" value="MEQ3550345.1"/>
    <property type="molecule type" value="Genomic_DNA"/>
</dbReference>
<keyword evidence="3" id="KW-1185">Reference proteome</keyword>
<sequence length="102" mass="10926">MSAPNPWLGRPRPPRPEPVPDPDALRVIGLGRRTAVARALNAAVRGVDVRAFDHGWTVSFVSGYITLCHGVDELLDAVAAPEDRALLRATVLAAADDPARRP</sequence>
<proteinExistence type="predicted"/>
<feature type="compositionally biased region" description="Low complexity" evidence="1">
    <location>
        <begin position="1"/>
        <end position="10"/>
    </location>
</feature>
<dbReference type="RefSeq" id="WP_349297441.1">
    <property type="nucleotide sequence ID" value="NZ_JBEDNQ010000003.1"/>
</dbReference>
<evidence type="ECO:0000256" key="1">
    <source>
        <dbReference type="SAM" id="MobiDB-lite"/>
    </source>
</evidence>